<feature type="compositionally biased region" description="Basic and acidic residues" evidence="8">
    <location>
        <begin position="633"/>
        <end position="646"/>
    </location>
</feature>
<dbReference type="InterPro" id="IPR012677">
    <property type="entry name" value="Nucleotide-bd_a/b_plait_sf"/>
</dbReference>
<keyword evidence="5" id="KW-0508">mRNA splicing</keyword>
<evidence type="ECO:0000256" key="5">
    <source>
        <dbReference type="ARBA" id="ARBA00023187"/>
    </source>
</evidence>
<dbReference type="InterPro" id="IPR011990">
    <property type="entry name" value="TPR-like_helical_dom_sf"/>
</dbReference>
<feature type="region of interest" description="Disordered" evidence="8">
    <location>
        <begin position="867"/>
        <end position="891"/>
    </location>
</feature>
<dbReference type="SMART" id="SM00360">
    <property type="entry name" value="RRM"/>
    <property type="match status" value="2"/>
</dbReference>
<sequence>MEEMELGNSEEKLRNMKMKETDDVGEAVEPFDEQKSSAMAVENENSEEDNLESNDDDNDDDDDDEDDNDDQNDADNEKEVNKLENILLENPYDYTSHLSLIKKLQSMGELDRLRRARENMSLKYPLSPELWLSWIRDEIKLVVSPNDRLAVEKLCERSVKDYLSVDVWLEYLQFSIGAMGSNDKDKDPKKAIRQLFERALTAVGLHVTKGAIIWEAYREFENILVSMVTTDAERKEGIDRIAALFRRQLACPLLDMEKTLEEYLEWRSSDGSDSSVDEKIVTANYYRASTELASRLSFEERLAASQNTDKIIDIYKEYLIYEKQHGDPGRVCVLYERILSDLSLESQFWIDYINYVDKTLKNEELLLPIYERSTRNVPWCTIIWKNWIRSLEKWNKPLLNIQNVLENSLVAGLPTADDYRNIWMTYLEYLRRRIDPSSDNEKQQIEVIRNAFNKACEHLAGLDGDLQCVVLQFWARTEAVHAADMEKARTIWSNILAQGHSAYASSWLEYITLEKCYGDTKHLRKLYQKALVAVTDWPESITNSWLEFERDEGTLEQMEICEDKIKDKLDKVAEERLKNPKQGNYYQQNVAQEQLGKKPMKRKGDDGGRSQGPANKQGKIDRSKKPKVNDSLIIEKNKKTIEDKKQKITPPPGYIPLEEKKSNKVPPPPGYVPTHEEKSIEKVPPPPGYAASQEDEKMETNQDVDDKITVFVSNLDYDATEEEIKLALAPAGKVTLFKMIKDFKGRSKGFYALKLDRVPINGRPMFVSRCDPDKTTRGCAFKYACALEKNKLFVKGLPVTTTKEDLENIFKKYGTLTDVRLVTYRNGHSKGIAYVDFVDDKSAGKAVLAVDGMSIGDKIISVAISQPPERRKTNDDTSTKSLGGTTTSRTHFGVPKTLLSMVPRNVKPQIKNDSTSSTIQTQSKPMSNHDFRTLLLSKK</sequence>
<dbReference type="SUPFAM" id="SSF54928">
    <property type="entry name" value="RNA-binding domain, RBD"/>
    <property type="match status" value="2"/>
</dbReference>
<evidence type="ECO:0000313" key="11">
    <source>
        <dbReference type="Proteomes" id="UP000639338"/>
    </source>
</evidence>
<keyword evidence="4 7" id="KW-0694">RNA-binding</keyword>
<dbReference type="GO" id="GO:0005634">
    <property type="term" value="C:nucleus"/>
    <property type="evidence" value="ECO:0007669"/>
    <property type="project" value="UniProtKB-SubCell"/>
</dbReference>
<comment type="caution">
    <text evidence="10">The sequence shown here is derived from an EMBL/GenBank/DDBJ whole genome shotgun (WGS) entry which is preliminary data.</text>
</comment>
<dbReference type="Pfam" id="PF23240">
    <property type="entry name" value="HAT_PRP39_N"/>
    <property type="match status" value="1"/>
</dbReference>
<feature type="domain" description="RRM" evidence="9">
    <location>
        <begin position="790"/>
        <end position="867"/>
    </location>
</feature>
<dbReference type="InterPro" id="IPR003107">
    <property type="entry name" value="HAT"/>
</dbReference>
<dbReference type="Pfam" id="PF00076">
    <property type="entry name" value="RRM_1"/>
    <property type="match status" value="2"/>
</dbReference>
<feature type="region of interest" description="Disordered" evidence="8">
    <location>
        <begin position="1"/>
        <end position="81"/>
    </location>
</feature>
<keyword evidence="2" id="KW-0507">mRNA processing</keyword>
<feature type="compositionally biased region" description="Polar residues" evidence="8">
    <location>
        <begin position="911"/>
        <end position="926"/>
    </location>
</feature>
<evidence type="ECO:0000256" key="7">
    <source>
        <dbReference type="PROSITE-ProRule" id="PRU00176"/>
    </source>
</evidence>
<gene>
    <name evidence="10" type="ORF">HCN44_010300</name>
</gene>
<dbReference type="PANTHER" id="PTHR17204">
    <property type="entry name" value="PRE-MRNA PROCESSING PROTEIN PRP39-RELATED"/>
    <property type="match status" value="1"/>
</dbReference>
<reference evidence="10 11" key="1">
    <citation type="submission" date="2020-08" db="EMBL/GenBank/DDBJ databases">
        <title>Aphidius gifuensis genome sequencing and assembly.</title>
        <authorList>
            <person name="Du Z."/>
        </authorList>
    </citation>
    <scope>NUCLEOTIDE SEQUENCE [LARGE SCALE GENOMIC DNA]</scope>
    <source>
        <strain evidence="10">YNYX2018</strain>
        <tissue evidence="10">Adults</tissue>
    </source>
</reference>
<dbReference type="EMBL" id="JACMRX010000003">
    <property type="protein sequence ID" value="KAF7993705.1"/>
    <property type="molecule type" value="Genomic_DNA"/>
</dbReference>
<feature type="compositionally biased region" description="Basic and acidic residues" evidence="8">
    <location>
        <begin position="868"/>
        <end position="878"/>
    </location>
</feature>
<feature type="compositionally biased region" description="Acidic residues" evidence="8">
    <location>
        <begin position="44"/>
        <end position="74"/>
    </location>
</feature>
<dbReference type="InterPro" id="IPR034218">
    <property type="entry name" value="SART3_RRM2"/>
</dbReference>
<dbReference type="OrthoDB" id="360390at2759"/>
<dbReference type="GO" id="GO:0008380">
    <property type="term" value="P:RNA splicing"/>
    <property type="evidence" value="ECO:0007669"/>
    <property type="project" value="UniProtKB-KW"/>
</dbReference>
<dbReference type="PROSITE" id="PS50102">
    <property type="entry name" value="RRM"/>
    <property type="match status" value="2"/>
</dbReference>
<evidence type="ECO:0000256" key="8">
    <source>
        <dbReference type="SAM" id="MobiDB-lite"/>
    </source>
</evidence>
<evidence type="ECO:0000256" key="1">
    <source>
        <dbReference type="ARBA" id="ARBA00004123"/>
    </source>
</evidence>
<dbReference type="InterPro" id="IPR035979">
    <property type="entry name" value="RBD_domain_sf"/>
</dbReference>
<dbReference type="Gene3D" id="3.30.70.330">
    <property type="match status" value="2"/>
</dbReference>
<dbReference type="GO" id="GO:0003723">
    <property type="term" value="F:RNA binding"/>
    <property type="evidence" value="ECO:0007669"/>
    <property type="project" value="UniProtKB-UniRule"/>
</dbReference>
<feature type="domain" description="RRM" evidence="9">
    <location>
        <begin position="708"/>
        <end position="750"/>
    </location>
</feature>
<dbReference type="SMART" id="SM00386">
    <property type="entry name" value="HAT"/>
    <property type="match status" value="9"/>
</dbReference>
<feature type="compositionally biased region" description="Basic and acidic residues" evidence="8">
    <location>
        <begin position="9"/>
        <end position="22"/>
    </location>
</feature>
<accession>A0A834XUJ0</accession>
<dbReference type="GO" id="GO:0006397">
    <property type="term" value="P:mRNA processing"/>
    <property type="evidence" value="ECO:0007669"/>
    <property type="project" value="UniProtKB-KW"/>
</dbReference>
<dbReference type="Proteomes" id="UP000639338">
    <property type="component" value="Unassembled WGS sequence"/>
</dbReference>
<dbReference type="PANTHER" id="PTHR17204:SF25">
    <property type="entry name" value="RRM DOMAIN-CONTAINING PROTEIN"/>
    <property type="match status" value="1"/>
</dbReference>
<protein>
    <recommendedName>
        <fullName evidence="9">RRM domain-containing protein</fullName>
    </recommendedName>
</protein>
<dbReference type="Pfam" id="PF23241">
    <property type="entry name" value="HAT_PRP39_C"/>
    <property type="match status" value="1"/>
</dbReference>
<dbReference type="InterPro" id="IPR059164">
    <property type="entry name" value="HAT_PRP39_C"/>
</dbReference>
<keyword evidence="6" id="KW-0539">Nucleus</keyword>
<comment type="subcellular location">
    <subcellularLocation>
        <location evidence="1">Nucleus</location>
    </subcellularLocation>
</comment>
<feature type="region of interest" description="Disordered" evidence="8">
    <location>
        <begin position="908"/>
        <end position="939"/>
    </location>
</feature>
<feature type="region of interest" description="Disordered" evidence="8">
    <location>
        <begin position="577"/>
        <end position="701"/>
    </location>
</feature>
<dbReference type="SUPFAM" id="SSF48452">
    <property type="entry name" value="TPR-like"/>
    <property type="match status" value="1"/>
</dbReference>
<evidence type="ECO:0000256" key="2">
    <source>
        <dbReference type="ARBA" id="ARBA00022664"/>
    </source>
</evidence>
<evidence type="ECO:0000259" key="9">
    <source>
        <dbReference type="PROSITE" id="PS50102"/>
    </source>
</evidence>
<proteinExistence type="predicted"/>
<dbReference type="CDD" id="cd12392">
    <property type="entry name" value="RRM2_SART3"/>
    <property type="match status" value="1"/>
</dbReference>
<keyword evidence="3" id="KW-0677">Repeat</keyword>
<organism evidence="10 11">
    <name type="scientific">Aphidius gifuensis</name>
    <name type="common">Parasitoid wasp</name>
    <dbReference type="NCBI Taxonomy" id="684658"/>
    <lineage>
        <taxon>Eukaryota</taxon>
        <taxon>Metazoa</taxon>
        <taxon>Ecdysozoa</taxon>
        <taxon>Arthropoda</taxon>
        <taxon>Hexapoda</taxon>
        <taxon>Insecta</taxon>
        <taxon>Pterygota</taxon>
        <taxon>Neoptera</taxon>
        <taxon>Endopterygota</taxon>
        <taxon>Hymenoptera</taxon>
        <taxon>Apocrita</taxon>
        <taxon>Ichneumonoidea</taxon>
        <taxon>Braconidae</taxon>
        <taxon>Aphidiinae</taxon>
        <taxon>Aphidius</taxon>
    </lineage>
</organism>
<evidence type="ECO:0000313" key="10">
    <source>
        <dbReference type="EMBL" id="KAF7993705.1"/>
    </source>
</evidence>
<dbReference type="InterPro" id="IPR000504">
    <property type="entry name" value="RRM_dom"/>
</dbReference>
<evidence type="ECO:0000256" key="6">
    <source>
        <dbReference type="ARBA" id="ARBA00023242"/>
    </source>
</evidence>
<dbReference type="AlphaFoldDB" id="A0A834XUJ0"/>
<dbReference type="Gene3D" id="1.25.40.10">
    <property type="entry name" value="Tetratricopeptide repeat domain"/>
    <property type="match status" value="2"/>
</dbReference>
<evidence type="ECO:0000256" key="3">
    <source>
        <dbReference type="ARBA" id="ARBA00022737"/>
    </source>
</evidence>
<keyword evidence="11" id="KW-1185">Reference proteome</keyword>
<feature type="compositionally biased region" description="Low complexity" evidence="8">
    <location>
        <begin position="879"/>
        <end position="890"/>
    </location>
</feature>
<name>A0A834XUJ0_APHGI</name>
<evidence type="ECO:0000256" key="4">
    <source>
        <dbReference type="ARBA" id="ARBA00022884"/>
    </source>
</evidence>
<feature type="compositionally biased region" description="Polar residues" evidence="8">
    <location>
        <begin position="581"/>
        <end position="592"/>
    </location>
</feature>